<sequence>MSDTPRPEAVPVLHLEDERFRVTEWRFAPGAQTGWHRHGHDYVIVPLTDGRLALDLPGGAQSSAALSHGVPYSRRVGVEHNVINAGDALLAFLEVEVVDDAQAAARRALLERLMACFNARDLAGLMGCMAPDCAFHASDGTLHQGPEAVRAAYAALFDAFPDAAWTEGAHVVAGETGLSSWRFLGTRRDGTKLDQRGCDIFTFDGDLIARKDSYRKPG</sequence>
<proteinExistence type="predicted"/>
<dbReference type="OrthoDB" id="9800684at2"/>
<dbReference type="SUPFAM" id="SSF54427">
    <property type="entry name" value="NTF2-like"/>
    <property type="match status" value="1"/>
</dbReference>
<dbReference type="RefSeq" id="WP_124088446.1">
    <property type="nucleotide sequence ID" value="NZ_UXAW01000113.1"/>
</dbReference>
<organism evidence="2 3">
    <name type="scientific">Pseudogemmobacter humi</name>
    <dbReference type="NCBI Taxonomy" id="2483812"/>
    <lineage>
        <taxon>Bacteria</taxon>
        <taxon>Pseudomonadati</taxon>
        <taxon>Pseudomonadota</taxon>
        <taxon>Alphaproteobacteria</taxon>
        <taxon>Rhodobacterales</taxon>
        <taxon>Paracoccaceae</taxon>
        <taxon>Pseudogemmobacter</taxon>
    </lineage>
</organism>
<keyword evidence="3" id="KW-1185">Reference proteome</keyword>
<name>A0A3P5XW14_9RHOB</name>
<gene>
    <name evidence="2" type="ORF">XINFAN_03763</name>
</gene>
<dbReference type="InterPro" id="IPR014710">
    <property type="entry name" value="RmlC-like_jellyroll"/>
</dbReference>
<evidence type="ECO:0000313" key="3">
    <source>
        <dbReference type="Proteomes" id="UP000277498"/>
    </source>
</evidence>
<dbReference type="InterPro" id="IPR037401">
    <property type="entry name" value="SnoaL-like"/>
</dbReference>
<dbReference type="InterPro" id="IPR011051">
    <property type="entry name" value="RmlC_Cupin_sf"/>
</dbReference>
<dbReference type="EMBL" id="UXAW01000113">
    <property type="protein sequence ID" value="VDC33316.1"/>
    <property type="molecule type" value="Genomic_DNA"/>
</dbReference>
<dbReference type="Gene3D" id="3.10.450.50">
    <property type="match status" value="1"/>
</dbReference>
<accession>A0A3P5XW14</accession>
<dbReference type="Pfam" id="PF12680">
    <property type="entry name" value="SnoaL_2"/>
    <property type="match status" value="1"/>
</dbReference>
<dbReference type="CDD" id="cd06982">
    <property type="entry name" value="cupin_BauB-like"/>
    <property type="match status" value="1"/>
</dbReference>
<dbReference type="Proteomes" id="UP000277498">
    <property type="component" value="Unassembled WGS sequence"/>
</dbReference>
<protein>
    <submittedName>
        <fullName evidence="2">SnoaL-like domain protein</fullName>
    </submittedName>
</protein>
<dbReference type="InterPro" id="IPR032710">
    <property type="entry name" value="NTF2-like_dom_sf"/>
</dbReference>
<dbReference type="SUPFAM" id="SSF51182">
    <property type="entry name" value="RmlC-like cupins"/>
    <property type="match status" value="1"/>
</dbReference>
<evidence type="ECO:0000259" key="1">
    <source>
        <dbReference type="Pfam" id="PF12680"/>
    </source>
</evidence>
<feature type="domain" description="SnoaL-like" evidence="1">
    <location>
        <begin position="111"/>
        <end position="210"/>
    </location>
</feature>
<reference evidence="2 3" key="1">
    <citation type="submission" date="2018-11" db="EMBL/GenBank/DDBJ databases">
        <authorList>
            <person name="Criscuolo A."/>
        </authorList>
    </citation>
    <scope>NUCLEOTIDE SEQUENCE [LARGE SCALE GENOMIC DNA]</scope>
    <source>
        <strain evidence="2">ACIP111625</strain>
    </source>
</reference>
<dbReference type="Gene3D" id="2.60.120.10">
    <property type="entry name" value="Jelly Rolls"/>
    <property type="match status" value="1"/>
</dbReference>
<dbReference type="AlphaFoldDB" id="A0A3P5XW14"/>
<evidence type="ECO:0000313" key="2">
    <source>
        <dbReference type="EMBL" id="VDC33316.1"/>
    </source>
</evidence>